<comment type="subcellular location">
    <subcellularLocation>
        <location evidence="1">Mitochondrion</location>
    </subcellularLocation>
</comment>
<dbReference type="AlphaFoldDB" id="A0A9W8ANY2"/>
<evidence type="ECO:0000256" key="4">
    <source>
        <dbReference type="ARBA" id="ARBA00023128"/>
    </source>
</evidence>
<keyword evidence="4" id="KW-0496">Mitochondrion</keyword>
<sequence length="138" mass="15565">MFRLGLFSTASALRPVQRVVQLSTPLRFYSTHPEVTKDATTLASQPTVPIASQKQADLGYSVLRTDNMGLPVYTDFRNGRTRTLTIIRRIYGDREKLAQDLGANIPEEHISVRKATGHIWIKGNYRDEVLKFLTGKGF</sequence>
<dbReference type="Proteomes" id="UP001150925">
    <property type="component" value="Unassembled WGS sequence"/>
</dbReference>
<evidence type="ECO:0000256" key="5">
    <source>
        <dbReference type="ARBA" id="ARBA00023274"/>
    </source>
</evidence>
<dbReference type="OrthoDB" id="19439at2759"/>
<evidence type="ECO:0000256" key="2">
    <source>
        <dbReference type="ARBA" id="ARBA00005677"/>
    </source>
</evidence>
<dbReference type="EMBL" id="JANBPY010001030">
    <property type="protein sequence ID" value="KAJ1962012.1"/>
    <property type="molecule type" value="Genomic_DNA"/>
</dbReference>
<dbReference type="Gene3D" id="3.30.780.10">
    <property type="entry name" value="SUI1-like domain"/>
    <property type="match status" value="1"/>
</dbReference>
<organism evidence="7 8">
    <name type="scientific">Dispira parvispora</name>
    <dbReference type="NCBI Taxonomy" id="1520584"/>
    <lineage>
        <taxon>Eukaryota</taxon>
        <taxon>Fungi</taxon>
        <taxon>Fungi incertae sedis</taxon>
        <taxon>Zoopagomycota</taxon>
        <taxon>Kickxellomycotina</taxon>
        <taxon>Dimargaritomycetes</taxon>
        <taxon>Dimargaritales</taxon>
        <taxon>Dimargaritaceae</taxon>
        <taxon>Dispira</taxon>
    </lineage>
</organism>
<name>A0A9W8ANY2_9FUNG</name>
<evidence type="ECO:0000256" key="3">
    <source>
        <dbReference type="ARBA" id="ARBA00022980"/>
    </source>
</evidence>
<evidence type="ECO:0000313" key="7">
    <source>
        <dbReference type="EMBL" id="KAJ1962012.1"/>
    </source>
</evidence>
<evidence type="ECO:0000256" key="1">
    <source>
        <dbReference type="ARBA" id="ARBA00004173"/>
    </source>
</evidence>
<dbReference type="Pfam" id="PF05046">
    <property type="entry name" value="Img2"/>
    <property type="match status" value="1"/>
</dbReference>
<evidence type="ECO:0000313" key="8">
    <source>
        <dbReference type="Proteomes" id="UP001150925"/>
    </source>
</evidence>
<gene>
    <name evidence="7" type="primary">img2</name>
    <name evidence="7" type="ORF">IWQ62_003667</name>
</gene>
<keyword evidence="5" id="KW-0687">Ribonucleoprotein</keyword>
<reference evidence="7" key="1">
    <citation type="submission" date="2022-07" db="EMBL/GenBank/DDBJ databases">
        <title>Phylogenomic reconstructions and comparative analyses of Kickxellomycotina fungi.</title>
        <authorList>
            <person name="Reynolds N.K."/>
            <person name="Stajich J.E."/>
            <person name="Barry K."/>
            <person name="Grigoriev I.V."/>
            <person name="Crous P."/>
            <person name="Smith M.E."/>
        </authorList>
    </citation>
    <scope>NUCLEOTIDE SEQUENCE</scope>
    <source>
        <strain evidence="7">RSA 1196</strain>
    </source>
</reference>
<dbReference type="GO" id="GO:0003735">
    <property type="term" value="F:structural constituent of ribosome"/>
    <property type="evidence" value="ECO:0007669"/>
    <property type="project" value="InterPro"/>
</dbReference>
<evidence type="ECO:0000256" key="6">
    <source>
        <dbReference type="ARBA" id="ARBA00035191"/>
    </source>
</evidence>
<accession>A0A9W8ANY2</accession>
<dbReference type="PANTHER" id="PTHR13477">
    <property type="entry name" value="MITOCHONDRIAL 39S RIBOSOMAL PROTEIN L49"/>
    <property type="match status" value="1"/>
</dbReference>
<comment type="similarity">
    <text evidence="2">Belongs to the mitochondrion-specific ribosomal protein mL49 family.</text>
</comment>
<comment type="caution">
    <text evidence="7">The sequence shown here is derived from an EMBL/GenBank/DDBJ whole genome shotgun (WGS) entry which is preliminary data.</text>
</comment>
<dbReference type="GO" id="GO:0005762">
    <property type="term" value="C:mitochondrial large ribosomal subunit"/>
    <property type="evidence" value="ECO:0007669"/>
    <property type="project" value="TreeGrafter"/>
</dbReference>
<proteinExistence type="inferred from homology"/>
<dbReference type="PANTHER" id="PTHR13477:SF0">
    <property type="entry name" value="LARGE RIBOSOMAL SUBUNIT PROTEIN ML49"/>
    <property type="match status" value="1"/>
</dbReference>
<keyword evidence="8" id="KW-1185">Reference proteome</keyword>
<protein>
    <recommendedName>
        <fullName evidence="6">Large ribosomal subunit protein mL49</fullName>
    </recommendedName>
</protein>
<dbReference type="InterPro" id="IPR007740">
    <property type="entry name" value="Ribosomal_mL49"/>
</dbReference>
<keyword evidence="3" id="KW-0689">Ribosomal protein</keyword>
<dbReference type="GO" id="GO:0006412">
    <property type="term" value="P:translation"/>
    <property type="evidence" value="ECO:0007669"/>
    <property type="project" value="InterPro"/>
</dbReference>